<dbReference type="InterPro" id="IPR039418">
    <property type="entry name" value="LexA-like"/>
</dbReference>
<name>A0A1L8TAZ8_9ENTE</name>
<dbReference type="PANTHER" id="PTHR40661:SF3">
    <property type="entry name" value="FELS-1 PROPHAGE TRANSCRIPTIONAL REGULATOR"/>
    <property type="match status" value="1"/>
</dbReference>
<evidence type="ECO:0000259" key="4">
    <source>
        <dbReference type="PROSITE" id="PS50943"/>
    </source>
</evidence>
<dbReference type="Pfam" id="PF00717">
    <property type="entry name" value="Peptidase_S24"/>
    <property type="match status" value="1"/>
</dbReference>
<dbReference type="CDD" id="cd00093">
    <property type="entry name" value="HTH_XRE"/>
    <property type="match status" value="1"/>
</dbReference>
<accession>A0A1L8TAZ8</accession>
<evidence type="ECO:0000256" key="1">
    <source>
        <dbReference type="ARBA" id="ARBA00023015"/>
    </source>
</evidence>
<comment type="caution">
    <text evidence="5">The sequence shown here is derived from an EMBL/GenBank/DDBJ whole genome shotgun (WGS) entry which is preliminary data.</text>
</comment>
<dbReference type="PROSITE" id="PS50943">
    <property type="entry name" value="HTH_CROC1"/>
    <property type="match status" value="1"/>
</dbReference>
<dbReference type="SUPFAM" id="SSF51306">
    <property type="entry name" value="LexA/Signal peptidase"/>
    <property type="match status" value="1"/>
</dbReference>
<dbReference type="EMBL" id="JXKQ01000023">
    <property type="protein sequence ID" value="OJG41460.1"/>
    <property type="molecule type" value="Genomic_DNA"/>
</dbReference>
<dbReference type="SMART" id="SM00530">
    <property type="entry name" value="HTH_XRE"/>
    <property type="match status" value="1"/>
</dbReference>
<dbReference type="GO" id="GO:0003677">
    <property type="term" value="F:DNA binding"/>
    <property type="evidence" value="ECO:0007669"/>
    <property type="project" value="UniProtKB-KW"/>
</dbReference>
<dbReference type="AlphaFoldDB" id="A0A1L8TAZ8"/>
<dbReference type="SUPFAM" id="SSF47413">
    <property type="entry name" value="lambda repressor-like DNA-binding domains"/>
    <property type="match status" value="1"/>
</dbReference>
<dbReference type="Proteomes" id="UP000182077">
    <property type="component" value="Unassembled WGS sequence"/>
</dbReference>
<dbReference type="RefSeq" id="WP_071858812.1">
    <property type="nucleotide sequence ID" value="NZ_JBHSHK010000007.1"/>
</dbReference>
<evidence type="ECO:0000256" key="3">
    <source>
        <dbReference type="ARBA" id="ARBA00023163"/>
    </source>
</evidence>
<dbReference type="InterPro" id="IPR010982">
    <property type="entry name" value="Lambda_DNA-bd_dom_sf"/>
</dbReference>
<dbReference type="Pfam" id="PF01381">
    <property type="entry name" value="HTH_3"/>
    <property type="match status" value="1"/>
</dbReference>
<protein>
    <recommendedName>
        <fullName evidence="4">HTH cro/C1-type domain-containing protein</fullName>
    </recommendedName>
</protein>
<evidence type="ECO:0000313" key="6">
    <source>
        <dbReference type="Proteomes" id="UP000182077"/>
    </source>
</evidence>
<keyword evidence="6" id="KW-1185">Reference proteome</keyword>
<organism evidence="5 6">
    <name type="scientific">Enterococcus hermanniensis</name>
    <dbReference type="NCBI Taxonomy" id="249189"/>
    <lineage>
        <taxon>Bacteria</taxon>
        <taxon>Bacillati</taxon>
        <taxon>Bacillota</taxon>
        <taxon>Bacilli</taxon>
        <taxon>Lactobacillales</taxon>
        <taxon>Enterococcaceae</taxon>
        <taxon>Enterococcus</taxon>
    </lineage>
</organism>
<dbReference type="InterPro" id="IPR036286">
    <property type="entry name" value="LexA/Signal_pep-like_sf"/>
</dbReference>
<feature type="domain" description="HTH cro/C1-type" evidence="4">
    <location>
        <begin position="11"/>
        <end position="65"/>
    </location>
</feature>
<reference evidence="5 6" key="1">
    <citation type="submission" date="2014-12" db="EMBL/GenBank/DDBJ databases">
        <title>Draft genome sequences of 29 type strains of Enterococci.</title>
        <authorList>
            <person name="Zhong Z."/>
            <person name="Sun Z."/>
            <person name="Liu W."/>
            <person name="Zhang W."/>
            <person name="Zhang H."/>
        </authorList>
    </citation>
    <scope>NUCLEOTIDE SEQUENCE [LARGE SCALE GENOMIC DNA]</scope>
    <source>
        <strain evidence="5 6">DSM 17122</strain>
    </source>
</reference>
<gene>
    <name evidence="5" type="ORF">RV04_GL001200</name>
</gene>
<dbReference type="PANTHER" id="PTHR40661">
    <property type="match status" value="1"/>
</dbReference>
<dbReference type="OrthoDB" id="194368at2"/>
<dbReference type="InterPro" id="IPR001387">
    <property type="entry name" value="Cro/C1-type_HTH"/>
</dbReference>
<dbReference type="Gene3D" id="1.10.260.40">
    <property type="entry name" value="lambda repressor-like DNA-binding domains"/>
    <property type="match status" value="1"/>
</dbReference>
<proteinExistence type="predicted"/>
<evidence type="ECO:0000313" key="5">
    <source>
        <dbReference type="EMBL" id="OJG41460.1"/>
    </source>
</evidence>
<keyword evidence="1" id="KW-0805">Transcription regulation</keyword>
<sequence length="212" mass="23874">MINNYNAVGYLRDVRKDKRINQETIGNILNVTKATISKYESGKLQMSTEDILKYADFLGVNRGELPDLEVSSNLFVDEAYLKVVGSVRAGYPLECYEIAEDVPVPSWILKKFPSAYGLRVHGDSMDRIIPENTIAVVNPQSELPNGKIAVVRINGTETTMKKFYNLDGTIILKPESTNPDYKTMSFDTKKEQEDLHIEGRVVTFVPDPKIIL</sequence>
<keyword evidence="2" id="KW-0238">DNA-binding</keyword>
<dbReference type="Gene3D" id="2.10.109.10">
    <property type="entry name" value="Umud Fragment, subunit A"/>
    <property type="match status" value="1"/>
</dbReference>
<dbReference type="STRING" id="249189.RV04_GL001200"/>
<evidence type="ECO:0000256" key="2">
    <source>
        <dbReference type="ARBA" id="ARBA00023125"/>
    </source>
</evidence>
<dbReference type="CDD" id="cd06529">
    <property type="entry name" value="S24_LexA-like"/>
    <property type="match status" value="1"/>
</dbReference>
<dbReference type="InterPro" id="IPR015927">
    <property type="entry name" value="Peptidase_S24_S26A/B/C"/>
</dbReference>
<keyword evidence="3" id="KW-0804">Transcription</keyword>